<dbReference type="PANTHER" id="PTHR30349">
    <property type="entry name" value="PHAGE INTEGRASE-RELATED"/>
    <property type="match status" value="1"/>
</dbReference>
<dbReference type="InterPro" id="IPR011010">
    <property type="entry name" value="DNA_brk_join_enz"/>
</dbReference>
<dbReference type="SUPFAM" id="SSF56349">
    <property type="entry name" value="DNA breaking-rejoining enzymes"/>
    <property type="match status" value="1"/>
</dbReference>
<evidence type="ECO:0000313" key="6">
    <source>
        <dbReference type="Proteomes" id="UP000502894"/>
    </source>
</evidence>
<dbReference type="AlphaFoldDB" id="A0A6F8TB56"/>
<dbReference type="RefSeq" id="WP_173238713.1">
    <property type="nucleotide sequence ID" value="NZ_AP022841.1"/>
</dbReference>
<evidence type="ECO:0000256" key="1">
    <source>
        <dbReference type="ARBA" id="ARBA00004496"/>
    </source>
</evidence>
<keyword evidence="2" id="KW-0229">DNA integration</keyword>
<dbReference type="InterPro" id="IPR013762">
    <property type="entry name" value="Integrase-like_cat_sf"/>
</dbReference>
<dbReference type="KEGG" id="lant:TUM19329_37080"/>
<protein>
    <recommendedName>
        <fullName evidence="4">Tyr recombinase domain-containing protein</fullName>
    </recommendedName>
</protein>
<reference evidence="5" key="1">
    <citation type="journal article" date="2020" name="Microbiol. Resour. Announc.">
        <title>Complete Genome Sequence of Novel Psychrotolerant Legionella Strain TUM19329, Isolated from Antarctic Lake Sediment.</title>
        <authorList>
            <person name="Shimada S."/>
            <person name="Nakai R."/>
            <person name="Aoki K."/>
            <person name="Shimoeda N."/>
            <person name="Ohno G."/>
            <person name="Miyazaki Y."/>
            <person name="Kudoh S."/>
            <person name="Imura S."/>
            <person name="Watanabe K."/>
            <person name="Ishii Y."/>
            <person name="Tateda K."/>
        </authorList>
    </citation>
    <scope>NUCLEOTIDE SEQUENCE [LARGE SCALE GENOMIC DNA]</scope>
    <source>
        <strain evidence="5">TUM19329</strain>
        <plasmid evidence="5">pTUM19329-2</plasmid>
    </source>
</reference>
<sequence length="197" mass="22092">MSREGQAKVLSEAEFKRVLLIAKEGQFGIRNIALLYCAFGLGLRVKEIASLTLADVTDGQFKLLDEINLKRSMTKGEKQRQIYLVNKKVRDALDVHLKTVTNQEQALQNKPLFTTQRKSRFTPNSLQKLFKVLFDKAGIIGASSHSGRRTFITRLIEHGADIKAVSKLAGHSNIVTTAIYVQDNPDRLKRIANMALL</sequence>
<dbReference type="Pfam" id="PF00589">
    <property type="entry name" value="Phage_integrase"/>
    <property type="match status" value="1"/>
</dbReference>
<dbReference type="CDD" id="cd00397">
    <property type="entry name" value="DNA_BRE_C"/>
    <property type="match status" value="1"/>
</dbReference>
<feature type="domain" description="Tyr recombinase" evidence="4">
    <location>
        <begin position="5"/>
        <end position="193"/>
    </location>
</feature>
<dbReference type="Gene3D" id="1.10.443.10">
    <property type="entry name" value="Intergrase catalytic core"/>
    <property type="match status" value="1"/>
</dbReference>
<organism evidence="5 6">
    <name type="scientific">Legionella antarctica</name>
    <dbReference type="NCBI Taxonomy" id="2708020"/>
    <lineage>
        <taxon>Bacteria</taxon>
        <taxon>Pseudomonadati</taxon>
        <taxon>Pseudomonadota</taxon>
        <taxon>Gammaproteobacteria</taxon>
        <taxon>Legionellales</taxon>
        <taxon>Legionellaceae</taxon>
        <taxon>Legionella</taxon>
    </lineage>
</organism>
<dbReference type="GO" id="GO:0003677">
    <property type="term" value="F:DNA binding"/>
    <property type="evidence" value="ECO:0007669"/>
    <property type="project" value="InterPro"/>
</dbReference>
<dbReference type="PROSITE" id="PS51898">
    <property type="entry name" value="TYR_RECOMBINASE"/>
    <property type="match status" value="1"/>
</dbReference>
<dbReference type="PANTHER" id="PTHR30349:SF77">
    <property type="entry name" value="TYROSINE RECOMBINASE XERC"/>
    <property type="match status" value="1"/>
</dbReference>
<name>A0A6F8TB56_9GAMM</name>
<keyword evidence="6" id="KW-1185">Reference proteome</keyword>
<evidence type="ECO:0000313" key="5">
    <source>
        <dbReference type="EMBL" id="BCA97347.1"/>
    </source>
</evidence>
<evidence type="ECO:0000259" key="4">
    <source>
        <dbReference type="PROSITE" id="PS51898"/>
    </source>
</evidence>
<geneLocation type="plasmid" evidence="6">
    <name>ptum19329-2 dna</name>
</geneLocation>
<keyword evidence="3" id="KW-0233">DNA recombination</keyword>
<dbReference type="GO" id="GO:0006310">
    <property type="term" value="P:DNA recombination"/>
    <property type="evidence" value="ECO:0007669"/>
    <property type="project" value="UniProtKB-KW"/>
</dbReference>
<evidence type="ECO:0000256" key="3">
    <source>
        <dbReference type="ARBA" id="ARBA00023172"/>
    </source>
</evidence>
<proteinExistence type="predicted"/>
<dbReference type="InterPro" id="IPR050090">
    <property type="entry name" value="Tyrosine_recombinase_XerCD"/>
</dbReference>
<gene>
    <name evidence="5" type="ORF">TUM19329_37080</name>
</gene>
<dbReference type="Proteomes" id="UP000502894">
    <property type="component" value="Plasmid ptum19329-2 dna"/>
</dbReference>
<dbReference type="EMBL" id="AP022841">
    <property type="protein sequence ID" value="BCA97347.1"/>
    <property type="molecule type" value="Genomic_DNA"/>
</dbReference>
<dbReference type="GO" id="GO:0015074">
    <property type="term" value="P:DNA integration"/>
    <property type="evidence" value="ECO:0007669"/>
    <property type="project" value="UniProtKB-KW"/>
</dbReference>
<evidence type="ECO:0000256" key="2">
    <source>
        <dbReference type="ARBA" id="ARBA00022908"/>
    </source>
</evidence>
<dbReference type="InterPro" id="IPR002104">
    <property type="entry name" value="Integrase_catalytic"/>
</dbReference>
<keyword evidence="5" id="KW-0614">Plasmid</keyword>
<accession>A0A6F8TB56</accession>
<comment type="subcellular location">
    <subcellularLocation>
        <location evidence="1">Cytoplasm</location>
    </subcellularLocation>
</comment>
<dbReference type="GO" id="GO:0005737">
    <property type="term" value="C:cytoplasm"/>
    <property type="evidence" value="ECO:0007669"/>
    <property type="project" value="UniProtKB-SubCell"/>
</dbReference>